<dbReference type="InterPro" id="IPR000873">
    <property type="entry name" value="AMP-dep_synth/lig_dom"/>
</dbReference>
<dbReference type="SMART" id="SM00823">
    <property type="entry name" value="PKS_PP"/>
    <property type="match status" value="3"/>
</dbReference>
<dbReference type="PANTHER" id="PTHR45527:SF1">
    <property type="entry name" value="FATTY ACID SYNTHASE"/>
    <property type="match status" value="1"/>
</dbReference>
<dbReference type="InterPro" id="IPR036736">
    <property type="entry name" value="ACP-like_sf"/>
</dbReference>
<reference evidence="13" key="2">
    <citation type="submission" date="2020-02" db="EMBL/GenBank/DDBJ databases">
        <authorList>
            <person name="Gilchrist C.L.M."/>
            <person name="Chooi Y.-H."/>
        </authorList>
    </citation>
    <scope>NUCLEOTIDE SEQUENCE</scope>
    <source>
        <strain evidence="13">MST-FP2251</strain>
    </source>
</reference>
<dbReference type="Gene3D" id="3.40.50.1820">
    <property type="entry name" value="alpha/beta hydrolase"/>
    <property type="match status" value="1"/>
</dbReference>
<dbReference type="InterPro" id="IPR006162">
    <property type="entry name" value="Ppantetheine_attach_site"/>
</dbReference>
<dbReference type="PROSITE" id="PS50075">
    <property type="entry name" value="CARRIER"/>
    <property type="match status" value="3"/>
</dbReference>
<dbReference type="InterPro" id="IPR020845">
    <property type="entry name" value="AMP-binding_CS"/>
</dbReference>
<dbReference type="CDD" id="cd17648">
    <property type="entry name" value="A_NRPS_ACVS-like"/>
    <property type="match status" value="1"/>
</dbReference>
<dbReference type="Gene3D" id="1.10.1200.10">
    <property type="entry name" value="ACP-like"/>
    <property type="match status" value="3"/>
</dbReference>
<dbReference type="GO" id="GO:0016874">
    <property type="term" value="F:ligase activity"/>
    <property type="evidence" value="ECO:0007669"/>
    <property type="project" value="UniProtKB-KW"/>
</dbReference>
<keyword evidence="14" id="KW-1185">Reference proteome</keyword>
<dbReference type="Proteomes" id="UP001194746">
    <property type="component" value="Unassembled WGS sequence"/>
</dbReference>
<dbReference type="Gene3D" id="3.30.300.30">
    <property type="match status" value="3"/>
</dbReference>
<dbReference type="GO" id="GO:0003677">
    <property type="term" value="F:DNA binding"/>
    <property type="evidence" value="ECO:0007669"/>
    <property type="project" value="InterPro"/>
</dbReference>
<dbReference type="Pfam" id="PF13193">
    <property type="entry name" value="AMP-binding_C"/>
    <property type="match status" value="1"/>
</dbReference>
<dbReference type="GO" id="GO:0008270">
    <property type="term" value="F:zinc ion binding"/>
    <property type="evidence" value="ECO:0007669"/>
    <property type="project" value="UniProtKB-KW"/>
</dbReference>
<dbReference type="EMBL" id="VCAU01000014">
    <property type="protein sequence ID" value="KAF9892096.1"/>
    <property type="molecule type" value="Genomic_DNA"/>
</dbReference>
<dbReference type="Pfam" id="PF00668">
    <property type="entry name" value="Condensation"/>
    <property type="match status" value="3"/>
</dbReference>
<dbReference type="FunFam" id="3.40.50.980:FF:000001">
    <property type="entry name" value="Non-ribosomal peptide synthetase"/>
    <property type="match status" value="3"/>
</dbReference>
<dbReference type="PROSITE" id="PS50157">
    <property type="entry name" value="ZINC_FINGER_C2H2_2"/>
    <property type="match status" value="1"/>
</dbReference>
<dbReference type="Gene3D" id="3.40.50.980">
    <property type="match status" value="6"/>
</dbReference>
<keyword evidence="6" id="KW-0804">Transcription</keyword>
<dbReference type="PANTHER" id="PTHR45527">
    <property type="entry name" value="NONRIBOSOMAL PEPTIDE SYNTHETASE"/>
    <property type="match status" value="1"/>
</dbReference>
<keyword evidence="5" id="KW-0805">Transcription regulation</keyword>
<dbReference type="GO" id="GO:0006351">
    <property type="term" value="P:DNA-templated transcription"/>
    <property type="evidence" value="ECO:0007669"/>
    <property type="project" value="InterPro"/>
</dbReference>
<dbReference type="Pfam" id="PF04082">
    <property type="entry name" value="Fungal_trans"/>
    <property type="match status" value="1"/>
</dbReference>
<name>A0AAD4CSV2_ASPNN</name>
<dbReference type="InterPro" id="IPR029058">
    <property type="entry name" value="AB_hydrolase_fold"/>
</dbReference>
<accession>A0AAD4CSV2</accession>
<feature type="domain" description="Carrier" evidence="11">
    <location>
        <begin position="837"/>
        <end position="914"/>
    </location>
</feature>
<dbReference type="NCBIfam" id="NF003417">
    <property type="entry name" value="PRK04813.1"/>
    <property type="match status" value="3"/>
</dbReference>
<evidence type="ECO:0000313" key="14">
    <source>
        <dbReference type="Proteomes" id="UP001194746"/>
    </source>
</evidence>
<keyword evidence="1" id="KW-0596">Phosphopantetheine</keyword>
<dbReference type="InterPro" id="IPR010071">
    <property type="entry name" value="AA_adenyl_dom"/>
</dbReference>
<keyword evidence="2" id="KW-0597">Phosphoprotein</keyword>
<dbReference type="Pfam" id="PF00975">
    <property type="entry name" value="Thioesterase"/>
    <property type="match status" value="1"/>
</dbReference>
<dbReference type="InterPro" id="IPR007219">
    <property type="entry name" value="XnlR_reg_dom"/>
</dbReference>
<protein>
    <recommendedName>
        <fullName evidence="15">N-(5-amino-5-carboxypentanoyl)-L-cysteinyl-D-valine synthase</fullName>
    </recommendedName>
</protein>
<keyword evidence="4" id="KW-0808">Transferase</keyword>
<dbReference type="SUPFAM" id="SSF53474">
    <property type="entry name" value="alpha/beta-Hydrolases"/>
    <property type="match status" value="1"/>
</dbReference>
<keyword evidence="7" id="KW-0539">Nucleus</keyword>
<dbReference type="CDD" id="cd12148">
    <property type="entry name" value="fungal_TF_MHR"/>
    <property type="match status" value="1"/>
</dbReference>
<dbReference type="SUPFAM" id="SSF57667">
    <property type="entry name" value="beta-beta-alpha zinc fingers"/>
    <property type="match status" value="1"/>
</dbReference>
<dbReference type="CDD" id="cd19534">
    <property type="entry name" value="E_NRPS"/>
    <property type="match status" value="1"/>
</dbReference>
<dbReference type="InterPro" id="IPR036236">
    <property type="entry name" value="Znf_C2H2_sf"/>
</dbReference>
<dbReference type="SUPFAM" id="SSF47336">
    <property type="entry name" value="ACP-like"/>
    <property type="match status" value="3"/>
</dbReference>
<dbReference type="GO" id="GO:0031177">
    <property type="term" value="F:phosphopantetheine binding"/>
    <property type="evidence" value="ECO:0007669"/>
    <property type="project" value="InterPro"/>
</dbReference>
<comment type="similarity">
    <text evidence="8">Belongs to the NRP synthetase family.</text>
</comment>
<dbReference type="PROSITE" id="PS00455">
    <property type="entry name" value="AMP_BINDING"/>
    <property type="match status" value="3"/>
</dbReference>
<evidence type="ECO:0008006" key="15">
    <source>
        <dbReference type="Google" id="ProtNLM"/>
    </source>
</evidence>
<evidence type="ECO:0000313" key="13">
    <source>
        <dbReference type="EMBL" id="KAF9892096.1"/>
    </source>
</evidence>
<proteinExistence type="inferred from homology"/>
<feature type="region of interest" description="Disordered" evidence="10">
    <location>
        <begin position="3890"/>
        <end position="3937"/>
    </location>
</feature>
<organism evidence="13 14">
    <name type="scientific">Aspergillus nanangensis</name>
    <dbReference type="NCBI Taxonomy" id="2582783"/>
    <lineage>
        <taxon>Eukaryota</taxon>
        <taxon>Fungi</taxon>
        <taxon>Dikarya</taxon>
        <taxon>Ascomycota</taxon>
        <taxon>Pezizomycotina</taxon>
        <taxon>Eurotiomycetes</taxon>
        <taxon>Eurotiomycetidae</taxon>
        <taxon>Eurotiales</taxon>
        <taxon>Aspergillaceae</taxon>
        <taxon>Aspergillus</taxon>
        <taxon>Aspergillus subgen. Circumdati</taxon>
    </lineage>
</organism>
<feature type="compositionally biased region" description="Low complexity" evidence="10">
    <location>
        <begin position="3819"/>
        <end position="3833"/>
    </location>
</feature>
<evidence type="ECO:0000256" key="2">
    <source>
        <dbReference type="ARBA" id="ARBA00022553"/>
    </source>
</evidence>
<evidence type="ECO:0000256" key="3">
    <source>
        <dbReference type="ARBA" id="ARBA00022598"/>
    </source>
</evidence>
<feature type="domain" description="C2H2-type" evidence="12">
    <location>
        <begin position="3732"/>
        <end position="3760"/>
    </location>
</feature>
<dbReference type="GO" id="GO:0005737">
    <property type="term" value="C:cytoplasm"/>
    <property type="evidence" value="ECO:0007669"/>
    <property type="project" value="TreeGrafter"/>
</dbReference>
<dbReference type="FunFam" id="3.30.160.60:FF:002991">
    <property type="entry name" value="C2H2 transcription factor, putative"/>
    <property type="match status" value="1"/>
</dbReference>
<evidence type="ECO:0000256" key="4">
    <source>
        <dbReference type="ARBA" id="ARBA00022679"/>
    </source>
</evidence>
<evidence type="ECO:0000259" key="12">
    <source>
        <dbReference type="PROSITE" id="PS50157"/>
    </source>
</evidence>
<keyword evidence="9" id="KW-0862">Zinc</keyword>
<dbReference type="CDD" id="cd19539">
    <property type="entry name" value="SgcC5_NRPS-like"/>
    <property type="match status" value="1"/>
</dbReference>
<dbReference type="GO" id="GO:0044550">
    <property type="term" value="P:secondary metabolite biosynthetic process"/>
    <property type="evidence" value="ECO:0007669"/>
    <property type="project" value="UniProtKB-ARBA"/>
</dbReference>
<feature type="region of interest" description="Disordered" evidence="10">
    <location>
        <begin position="3754"/>
        <end position="3779"/>
    </location>
</feature>
<keyword evidence="9" id="KW-0479">Metal-binding</keyword>
<dbReference type="NCBIfam" id="TIGR01733">
    <property type="entry name" value="AA-adenyl-dom"/>
    <property type="match status" value="3"/>
</dbReference>
<feature type="region of interest" description="Disordered" evidence="10">
    <location>
        <begin position="3815"/>
        <end position="3835"/>
    </location>
</feature>
<dbReference type="SUPFAM" id="SSF56801">
    <property type="entry name" value="Acetyl-CoA synthetase-like"/>
    <property type="match status" value="3"/>
</dbReference>
<evidence type="ECO:0000256" key="7">
    <source>
        <dbReference type="ARBA" id="ARBA00023242"/>
    </source>
</evidence>
<dbReference type="GO" id="GO:0016740">
    <property type="term" value="F:transferase activity"/>
    <property type="evidence" value="ECO:0007669"/>
    <property type="project" value="UniProtKB-KW"/>
</dbReference>
<dbReference type="InterPro" id="IPR045851">
    <property type="entry name" value="AMP-bd_C_sf"/>
</dbReference>
<sequence length="4459" mass="500054">MAPPIESTALRAYEPIAVKKPVVTVVEEPVFLNGESRPGNGAIKADGMANASASCGLDATTLGRWKDAVGSISERCDLSGLSIQPTKYQLASTGMDQATLAVGRRTMSITNGALQNLKTVCTQRHLPPESVLLFAVHQMLKSYGNGSHTVTAALVRAAQEGTWNVVPTVLDQTHREQVLVQTALDEVASMWSPNTRHHQSPVTMHELVKSELMDLVIAFHQGDEPGQIPSTNFPLVLEVNLQETAWEFSVSYALSLFHIMAIDSFLGAIRTLLAIAAGGNATLIKDIELLPSEQESQLEEWNLTDGEYPTEKRLHHLIEDAASRCGSKVAVTCGGRDITYTTLNEQANCLAHYLRSMGIQSEQLIALFLDKDDRLITTLLGIWKSGAAYVPIDPAYPNDRVRFVLDDTQARVIIASERHVRRLQNEIVADRELWIIHQEPLLDLLAQKKTPENSGNLSHLPLTSKQLAYVTYTSGTTGFPKGIYKEHTSVVNSITDLSNRYGVVGGEEAILLFSAYVFEPFVRQMLMALVNGHPLAIINDEQKFDPDVLLPFIQKYRVTYLNGTASVLQEYDFSSCPSLKRMILVGENLTDVRYEALRRRFKGRIFNEYGFTESAFVTALKIFEPTSRRTDMSLGRPVRNVKCYILNPNLKRVPLGVIGELHIGGLGISRGYMNRAELTKERFLRNPYQTPRERELGINGLMYKTGDLARWLPTGDVEYLGRVDFQIKLRGIRIEPGEIESNMATYPGIRASLVVAKRLLSGGTETTQDHLVGYFVCDERQIPETDLLSFLETKLPRYMIPTRLIQLPQIPVTINGKADLRALPTVEVAVTTNGAVGRRDQMDATLAGIWGDVLDLSADHIGLDDNFFRLGGHSITCIQLIARVRHQLHAMLSVEDVFNTKILRDLADLLRTRQLDTLVDQDTPSAVVTLPPSEGDEVDGAYLANSLQQGFVYHALKNQQSDAYIMQSSINYHTHIDPHLYRAAWERVQQEHSALRLRFAWESEVIQMVDRDTRLDWREFDWTRVETTDQTEKFSEVRQKDYREPYDLGQGQLMRVYLFRRTDSSFTCLFSCHHAILDGWSLPLLFEYVHGTYISLLDGKPLPSVEGDAYRPSQEYLQNHRDDHLEFWTNYIGQIKERCDMNSLLNEASRYKVPLGEYDHIQQQKQQTIILPWDGQSVTDLRNKCSSQGLTLHSVLQLVWHLVLHSYGGGKYTVTGTTISGRNLPIPGIEHALGLFINTLPLVIDHESYEGKSVLEAIAEVQKQVNAMNSRSNVELGRLQKNNLKHGLFDTLFVLENYPVFETSQRDLHEQMLNYTIEGGTEKLSYPLAVVAQERGQDKDSCAFTVCYASELFADETIQEVLQMVRHTFANICENINTPIRDLEYISRDQLLQLDRWNATSAEFPSCTLQALFELEAHKNPNKTAVVYEDVRLSYQELNSRANAMAHRIRSLVHIRPNDLVALVTDKSEDMITSILAVWKTGGAYVPIDPGYPDDRIKYILEDTRALAVIADRKHLDRVGILANQSVHLIPSDVSQTLPPSHQHPESACTAWDLAYVIYTSGTTGKPKGVMVEHHGVVNLATSLSKIFCLRDTDDEVILSFSNYVFDHFVEQMTDALLNGQTLLVLNDDMRGDKERLYRYIETNRVTYLSGTPSVVSMYEFDRFRAHLRRIDCVGEAFSEAVFDKIRETSSTLIINGYGPTETSITTHKRLYPFPERRTDKSIGCQVANSTTYVLNDDMKRVPIGAVGELYLGGDGVARGYHNRPDLTEERFPLNPFQTEQERREHRNGRLYKTGDLVRWIPGTDGEIEYLGRNDFQVKIRGLRIELGEIESVLSLYDEIEQSVVVCKDRSSDGEKYLVGYYVSSGAVSTQAIRRFMQARLPDYMIPTRLMRIPKFPVTISGKLDTKALPPAEEDSNDDVVGPRTEIERTLARIWGEVLGIAPDSISIYGDFFSLGGDSLKSTKLSFAVSKALDVAVSVSTLFCHSTIEALAYWIISGSTESADIVPVKMDALEDIPVSAAQERLLFIDEFDSGTSAYNIAMHVQLAESTCLTSLERAVRSVISRHEALRTVLVRSKKTSRYSQRILSTQEAHGLFSFQTMTAGTESNMLSQMIHAASHVFSLGYELPVRLTVHQLEGRCFASLVFHHSAFDAWSWDIFQHDLVAYYTMYQGTDTGLTSLPKLRAQYKEYSLRHRQVLSSGRRQSLADFWSNRLSGVEQLQLLPDNPRPARFDYAGNDLSFQLDTETTAQIKRLAQSEGASLYTLLLAAFCHMLHLYTSQTDILVGIPVAHRTHPDFESVIGFFVNLLPLRVQVTNQTIRELIAAVQAELVDVQIHQDMPFQEITKILHVEHDPSRHPLVQTIFNWEQEGSAGTLLFNDYQPLSSQPSVAKFDLNVTVKEAKDKISVNFNYATTLFNESTIRSLQQTYQALLVQIARGSASTVMSTLLPLVEQPASNDQLEIMPVQSTCQAFERQAASHPNSIAVVAGANRISYSELNTRANRLAHWIASLTSINPDDRICLLLEQGIDRIVCIMAVWKAGAAYVPIDPSYPAERIQFMMQDSGAKVLLSSSSCAPDKILQGDTKLVLMDSPETASVLAQQPSENPGRAIQPSNLAYVIFTSGTTGEPKGVLIEHRSVLQLCNALVHRYFGGFTSQQAVLMLSNYVFDFSVEQLVLSILAGNKLLIPPTEGVTHEEFYHLANAEKLTYLSGTPSLLQQIQFPRLQHLQTVTSAGEELHLAQYQNMRAQFSGLINNAYGITETTVYNIVTSFDQHSPFTKSLRDVLPGARVYVLNDRLQPVPIHAVGELYITGVCLGRGYLNRESLTSDRFVSNPFAAEDGSSAAEYTRLYKTGDMVRYRGLGQLEYLGRRDQQVKLRGFRIEVSEVQEALSSIPEVMVAAVVPKYANKENDSFSRIITGLVGYYTLDDAANIMPSSIMDKLTDLLPSYMIPSELHPVQGPMPVTVNGKLDVQRLAAVSTRGANQRQEYTAPRDLLEVKLCRLWASLLDMDHCGIDSDLFVLGGDSISSLQLVGDIHRQLGLKVTVKDIFRHRTVRALHENVLTQDMGHEQLPSLRADQGLVEGDAPLLPIQQWFLSKQLERPGYWNHAFTIRTPSLDVDRLRAAVYTLQKRHDILRMRLRREGDQYFQTFAPDGVPVNMRELNISPLRDAHEVNEIFSEWQSHFDLQHGPLFAVAYLNGYEDGSARIWFALHHLIVDTVSWNIILSDLQALYHGEDLGMKSSSVQQWALALRKYAMSSTEVEYWNDLDAKTSRMGGSLPAPAAVSGKCQRRLTEHSTVSLRHCCSRLSVSVHDVLLMAVGSALQKVLGNSSSVVTVEGHGREEAVDTSLDVSRTVGWFTSLYPFEIPQITDHDLVQGVLDVKQAVSQIPNNGIGYGILHGYKDGGMPAVSVNYLGRLDQVGSRSGDWKLSPFEYDQGLITSQNDADKSSSMLDITFAIMNNQMNIDITSRWEDGVIQELANIIESSLSDISANGDAVPGPLVPEFTPYFTFGDTGRGPPIFMLPPGEGGAESYFNNIVSGLPQRNLVVFNNHYRHYGSLRTFEELADYYISQIQQIQPHGPYHLLGWSFGGILGLEIASRLTSKNEQIQTLALIDPYFDIPSASQAIGLGGVELLDSIYYTYRPGPGRFESLQLQSSLDRVILFKASMTNERFGTEGQKRLYEWYAQSPMNNLERFVAADRVEVVPMSGSHFTWVHDQDQRHDRSHTKEKPFICTRCPKSFTRKDLLARHERLAHSSPSTHVGQTSSTSPPPPSSHQVLDGLNMLASAVTDYPAVTASPVTQAEQQLLSSSQAFTPRLTPTATGPPNTAPVAPSGYSEPFSGFGPSTSYDGDDFTSFLDSIPLPSHPYSPSYQPLPLFPAFNFDTQPVYDQSAQREQAPENIANPSSSVLPRHGTQLPSLQPEDSHTPYKGRQPRSSISVTTQCRDRIVACLADYANVILNPFIPSRHALSRCLTGYLTGFHDHYPFKHIPTFSVDTLPLHLFLCMAALGAQYCREPDTCMNLYQVAKVVTMEHIRREFQWMQNTTNAASSKPSRSPEVQDQDIIESVQSVLMLVSVSSWFENDPPYYEALYIRSFMETLLRKGGLNDLPSQDGSWRSWIRSEEYKRTKLVVFCFFNIHTIVFDLPPMILTEEITLDLPCTEKEWQVNNEEQWLTERSLSREEPKLQDALCSLFAHGSGSKSRLESFSSMGGYVLIHAILQNIWLIQKACRLPGLNRDMLLASEITSLEQALEQWCQCWEHNQESSIDPFNPHGPLSFTSTALLRLAYIRLNADFSAARRLQTWRPEQVARSLKDNLTVQRSDRLTRAALHCAHALSTPIKLGISFVAHTQVVSWSNQYALCSLECAVLLAKWLEVATVTSPAPHLTEQESKLLEFVIEMVMEAQHGVSREWLLANNTRLSAVVTRLWARLFTADYIWELVNLIGRSLNSYADILDSMN</sequence>
<dbReference type="InterPro" id="IPR009081">
    <property type="entry name" value="PP-bd_ACP"/>
</dbReference>
<dbReference type="InterPro" id="IPR001242">
    <property type="entry name" value="Condensation_dom"/>
</dbReference>
<keyword evidence="9" id="KW-0863">Zinc-finger</keyword>
<evidence type="ECO:0000256" key="5">
    <source>
        <dbReference type="ARBA" id="ARBA00023015"/>
    </source>
</evidence>
<evidence type="ECO:0000256" key="9">
    <source>
        <dbReference type="PROSITE-ProRule" id="PRU00042"/>
    </source>
</evidence>
<evidence type="ECO:0000259" key="11">
    <source>
        <dbReference type="PROSITE" id="PS50075"/>
    </source>
</evidence>
<dbReference type="Pfam" id="PF00501">
    <property type="entry name" value="AMP-binding"/>
    <property type="match status" value="3"/>
</dbReference>
<dbReference type="InterPro" id="IPR020806">
    <property type="entry name" value="PKS_PP-bd"/>
</dbReference>
<dbReference type="Gene3D" id="3.30.160.60">
    <property type="entry name" value="Classic Zinc Finger"/>
    <property type="match status" value="1"/>
</dbReference>
<dbReference type="Gene3D" id="3.30.559.10">
    <property type="entry name" value="Chloramphenicol acetyltransferase-like domain"/>
    <property type="match status" value="3"/>
</dbReference>
<dbReference type="GO" id="GO:0044281">
    <property type="term" value="P:small molecule metabolic process"/>
    <property type="evidence" value="ECO:0007669"/>
    <property type="project" value="UniProtKB-ARBA"/>
</dbReference>
<dbReference type="GO" id="GO:0043041">
    <property type="term" value="P:amino acid activation for nonribosomal peptide biosynthetic process"/>
    <property type="evidence" value="ECO:0007669"/>
    <property type="project" value="TreeGrafter"/>
</dbReference>
<evidence type="ECO:0000256" key="1">
    <source>
        <dbReference type="ARBA" id="ARBA00022450"/>
    </source>
</evidence>
<dbReference type="SUPFAM" id="SSF52777">
    <property type="entry name" value="CoA-dependent acyltransferases"/>
    <property type="match status" value="7"/>
</dbReference>
<evidence type="ECO:0000256" key="10">
    <source>
        <dbReference type="SAM" id="MobiDB-lite"/>
    </source>
</evidence>
<dbReference type="PROSITE" id="PS00028">
    <property type="entry name" value="ZINC_FINGER_C2H2_1"/>
    <property type="match status" value="1"/>
</dbReference>
<feature type="domain" description="Carrier" evidence="11">
    <location>
        <begin position="1922"/>
        <end position="1999"/>
    </location>
</feature>
<comment type="caution">
    <text evidence="13">The sequence shown here is derived from an EMBL/GenBank/DDBJ whole genome shotgun (WGS) entry which is preliminary data.</text>
</comment>
<evidence type="ECO:0000256" key="8">
    <source>
        <dbReference type="ARBA" id="ARBA00029454"/>
    </source>
</evidence>
<dbReference type="InterPro" id="IPR023213">
    <property type="entry name" value="CAT-like_dom_sf"/>
</dbReference>
<evidence type="ECO:0000256" key="6">
    <source>
        <dbReference type="ARBA" id="ARBA00023163"/>
    </source>
</evidence>
<reference evidence="13" key="1">
    <citation type="journal article" date="2019" name="Beilstein J. Org. Chem.">
        <title>Nanangenines: drimane sesquiterpenoids as the dominant metabolite cohort of a novel Australian fungus, Aspergillus nanangensis.</title>
        <authorList>
            <person name="Lacey H.J."/>
            <person name="Gilchrist C.L.M."/>
            <person name="Crombie A."/>
            <person name="Kalaitzis J.A."/>
            <person name="Vuong D."/>
            <person name="Rutledge P.J."/>
            <person name="Turner P."/>
            <person name="Pitt J.I."/>
            <person name="Lacey E."/>
            <person name="Chooi Y.H."/>
            <person name="Piggott A.M."/>
        </authorList>
    </citation>
    <scope>NUCLEOTIDE SEQUENCE</scope>
    <source>
        <strain evidence="13">MST-FP2251</strain>
    </source>
</reference>
<keyword evidence="3" id="KW-0436">Ligase</keyword>
<gene>
    <name evidence="13" type="ORF">FE257_002502</name>
</gene>
<dbReference type="Gene3D" id="2.30.38.10">
    <property type="entry name" value="Luciferase, Domain 3"/>
    <property type="match status" value="3"/>
</dbReference>
<dbReference type="InterPro" id="IPR025110">
    <property type="entry name" value="AMP-bd_C"/>
</dbReference>
<dbReference type="Pfam" id="PF00550">
    <property type="entry name" value="PP-binding"/>
    <property type="match status" value="3"/>
</dbReference>
<feature type="domain" description="Carrier" evidence="11">
    <location>
        <begin position="2990"/>
        <end position="3065"/>
    </location>
</feature>
<dbReference type="InterPro" id="IPR001031">
    <property type="entry name" value="Thioesterase"/>
</dbReference>
<dbReference type="PROSITE" id="PS00012">
    <property type="entry name" value="PHOSPHOPANTETHEINE"/>
    <property type="match status" value="2"/>
</dbReference>
<dbReference type="Gene3D" id="3.30.559.30">
    <property type="entry name" value="Nonribosomal peptide synthetase, condensation domain"/>
    <property type="match status" value="4"/>
</dbReference>
<dbReference type="InterPro" id="IPR013087">
    <property type="entry name" value="Znf_C2H2_type"/>
</dbReference>